<gene>
    <name evidence="3" type="ORF">KYK14_02800</name>
</gene>
<evidence type="ECO:0000313" key="3">
    <source>
        <dbReference type="EMBL" id="MBW3127467.1"/>
    </source>
</evidence>
<proteinExistence type="predicted"/>
<evidence type="ECO:0000313" key="4">
    <source>
        <dbReference type="Proteomes" id="UP000826188"/>
    </source>
</evidence>
<keyword evidence="2" id="KW-0732">Signal</keyword>
<organism evidence="3 4">
    <name type="scientific">Hymenobacter profundi</name>
    <dbReference type="NCBI Taxonomy" id="1982110"/>
    <lineage>
        <taxon>Bacteria</taxon>
        <taxon>Pseudomonadati</taxon>
        <taxon>Bacteroidota</taxon>
        <taxon>Cytophagia</taxon>
        <taxon>Cytophagales</taxon>
        <taxon>Hymenobacteraceae</taxon>
        <taxon>Hymenobacter</taxon>
    </lineage>
</organism>
<dbReference type="RefSeq" id="WP_219156741.1">
    <property type="nucleotide sequence ID" value="NZ_JAHWGL010000005.1"/>
</dbReference>
<feature type="chain" id="PRO_5045876076" evidence="2">
    <location>
        <begin position="20"/>
        <end position="81"/>
    </location>
</feature>
<reference evidence="3 4" key="1">
    <citation type="submission" date="2021-07" db="EMBL/GenBank/DDBJ databases">
        <title>Hymenobacter profundi sp. nov., isolated from deep-sea water.</title>
        <authorList>
            <person name="Kim M.K."/>
        </authorList>
    </citation>
    <scope>NUCLEOTIDE SEQUENCE [LARGE SCALE GENOMIC DNA]</scope>
    <source>
        <strain evidence="3 4">M2</strain>
    </source>
</reference>
<sequence length="81" mass="8724">MKHFTSFYPALLASLVGLALSLSSCQPSTESTTAAGTTEAAAATSTHEQLVADHQQMEADHRTAPWKKPALMQQLGKNVRR</sequence>
<feature type="signal peptide" evidence="2">
    <location>
        <begin position="1"/>
        <end position="19"/>
    </location>
</feature>
<comment type="caution">
    <text evidence="3">The sequence shown here is derived from an EMBL/GenBank/DDBJ whole genome shotgun (WGS) entry which is preliminary data.</text>
</comment>
<evidence type="ECO:0000256" key="2">
    <source>
        <dbReference type="SAM" id="SignalP"/>
    </source>
</evidence>
<feature type="compositionally biased region" description="Low complexity" evidence="1">
    <location>
        <begin position="27"/>
        <end position="46"/>
    </location>
</feature>
<evidence type="ECO:0000256" key="1">
    <source>
        <dbReference type="SAM" id="MobiDB-lite"/>
    </source>
</evidence>
<accession>A0ABS6WV42</accession>
<feature type="region of interest" description="Disordered" evidence="1">
    <location>
        <begin position="27"/>
        <end position="81"/>
    </location>
</feature>
<dbReference type="Proteomes" id="UP000826188">
    <property type="component" value="Unassembled WGS sequence"/>
</dbReference>
<keyword evidence="4" id="KW-1185">Reference proteome</keyword>
<dbReference type="EMBL" id="JAHWGL010000005">
    <property type="protein sequence ID" value="MBW3127467.1"/>
    <property type="molecule type" value="Genomic_DNA"/>
</dbReference>
<protein>
    <submittedName>
        <fullName evidence="3">Uncharacterized protein</fullName>
    </submittedName>
</protein>
<dbReference type="PROSITE" id="PS51257">
    <property type="entry name" value="PROKAR_LIPOPROTEIN"/>
    <property type="match status" value="1"/>
</dbReference>
<name>A0ABS6WV42_9BACT</name>